<dbReference type="PANTHER" id="PTHR31359:SF31">
    <property type="entry name" value="TRANSMEMBRANE PROTEIN 92"/>
    <property type="match status" value="1"/>
</dbReference>
<evidence type="ECO:0000256" key="1">
    <source>
        <dbReference type="SAM" id="MobiDB-lite"/>
    </source>
</evidence>
<gene>
    <name evidence="4" type="primary">LOC102836243</name>
</gene>
<evidence type="ECO:0000313" key="4">
    <source>
        <dbReference type="RefSeq" id="XP_006834566.1"/>
    </source>
</evidence>
<accession>A0A9B0T0N7</accession>
<reference evidence="4" key="1">
    <citation type="submission" date="2025-08" db="UniProtKB">
        <authorList>
            <consortium name="RefSeq"/>
        </authorList>
    </citation>
    <scope>IDENTIFICATION</scope>
    <source>
        <tissue evidence="4">Spleen</tissue>
    </source>
</reference>
<dbReference type="Proteomes" id="UP000504623">
    <property type="component" value="Unplaced"/>
</dbReference>
<sequence length="188" mass="20702">MHPSKNPPNKSVGTGPRQIRLPLGPVLTTYVAVQFPGLQERDWKAGTKCCLFFTCPEGFKCCGNSCGKEYEISNPLRIFSIFFLMVLLFLSICGLAKYFFGNCRKSEPGPLTELQGPPALPFITLTQLQSPPGSSSLRPHTPTARLFRCLCLACLLPPTHPPIEPPSPHSFRPEEHSGVHRGINNPAF</sequence>
<proteinExistence type="predicted"/>
<dbReference type="RefSeq" id="XP_006834566.1">
    <property type="nucleotide sequence ID" value="XM_006834503.1"/>
</dbReference>
<name>A0A9B0T0N7_CHRAS</name>
<feature type="transmembrane region" description="Helical" evidence="2">
    <location>
        <begin position="78"/>
        <end position="100"/>
    </location>
</feature>
<keyword evidence="3" id="KW-1185">Reference proteome</keyword>
<evidence type="ECO:0000313" key="3">
    <source>
        <dbReference type="Proteomes" id="UP000504623"/>
    </source>
</evidence>
<keyword evidence="2" id="KW-1133">Transmembrane helix</keyword>
<dbReference type="PANTHER" id="PTHR31359">
    <property type="entry name" value="TRANSMEMBRANE PROTEIN 92"/>
    <property type="match status" value="1"/>
</dbReference>
<dbReference type="GO" id="GO:0005654">
    <property type="term" value="C:nucleoplasm"/>
    <property type="evidence" value="ECO:0007669"/>
    <property type="project" value="TreeGrafter"/>
</dbReference>
<feature type="region of interest" description="Disordered" evidence="1">
    <location>
        <begin position="165"/>
        <end position="188"/>
    </location>
</feature>
<dbReference type="OrthoDB" id="9451011at2759"/>
<dbReference type="AlphaFoldDB" id="A0A9B0T0N7"/>
<protein>
    <submittedName>
        <fullName evidence="4">Transmembrane protein 92-like</fullName>
    </submittedName>
</protein>
<evidence type="ECO:0000256" key="2">
    <source>
        <dbReference type="SAM" id="Phobius"/>
    </source>
</evidence>
<keyword evidence="2" id="KW-0472">Membrane</keyword>
<keyword evidence="2" id="KW-0812">Transmembrane</keyword>
<dbReference type="GeneID" id="102836243"/>
<organism evidence="3 4">
    <name type="scientific">Chrysochloris asiatica</name>
    <name type="common">Cape golden mole</name>
    <dbReference type="NCBI Taxonomy" id="185453"/>
    <lineage>
        <taxon>Eukaryota</taxon>
        <taxon>Metazoa</taxon>
        <taxon>Chordata</taxon>
        <taxon>Craniata</taxon>
        <taxon>Vertebrata</taxon>
        <taxon>Euteleostomi</taxon>
        <taxon>Mammalia</taxon>
        <taxon>Eutheria</taxon>
        <taxon>Afrotheria</taxon>
        <taxon>Chrysochloridae</taxon>
        <taxon>Chrysochlorinae</taxon>
        <taxon>Chrysochloris</taxon>
    </lineage>
</organism>